<evidence type="ECO:0000313" key="1">
    <source>
        <dbReference type="EMBL" id="SDF61267.1"/>
    </source>
</evidence>
<accession>A0A1G7MHU7</accession>
<dbReference type="AlphaFoldDB" id="A0A1G7MHU7"/>
<gene>
    <name evidence="1" type="ORF">SAMN04488121_102436</name>
</gene>
<dbReference type="Proteomes" id="UP000199045">
    <property type="component" value="Unassembled WGS sequence"/>
</dbReference>
<evidence type="ECO:0000313" key="2">
    <source>
        <dbReference type="Proteomes" id="UP000199045"/>
    </source>
</evidence>
<name>A0A1G7MHU7_CHIFI</name>
<organism evidence="1 2">
    <name type="scientific">Chitinophaga filiformis</name>
    <name type="common">Myxococcus filiformis</name>
    <name type="synonym">Flexibacter filiformis</name>
    <dbReference type="NCBI Taxonomy" id="104663"/>
    <lineage>
        <taxon>Bacteria</taxon>
        <taxon>Pseudomonadati</taxon>
        <taxon>Bacteroidota</taxon>
        <taxon>Chitinophagia</taxon>
        <taxon>Chitinophagales</taxon>
        <taxon>Chitinophagaceae</taxon>
        <taxon>Chitinophaga</taxon>
    </lineage>
</organism>
<dbReference type="EMBL" id="FNBN01000002">
    <property type="protein sequence ID" value="SDF61267.1"/>
    <property type="molecule type" value="Genomic_DNA"/>
</dbReference>
<proteinExistence type="predicted"/>
<protein>
    <submittedName>
        <fullName evidence="1">Uncharacterized protein</fullName>
    </submittedName>
</protein>
<reference evidence="1 2" key="1">
    <citation type="submission" date="2016-10" db="EMBL/GenBank/DDBJ databases">
        <authorList>
            <person name="de Groot N.N."/>
        </authorList>
    </citation>
    <scope>NUCLEOTIDE SEQUENCE [LARGE SCALE GENOMIC DNA]</scope>
    <source>
        <strain evidence="1 2">DSM 527</strain>
    </source>
</reference>
<sequence length="82" mass="8411">MRNARLFLAAIAAFGIIGGIYAFKTTASDFVWVATTTAPTTFCPSQQFGITTALPGSPGAFTIRGATNPSNPCGTILVKAGL</sequence>